<sequence length="385" mass="44068">MNLLYIANIRIPTEKAHGYQIFKMCEAFANAGLSVKLITPTRRNPNFKSIGPFEHYHSQKNFTLMQLKTFDPHWLIKLPNGIYIKFQIFFFLLMLVPFLLKHPKTNTVVYTRDAYLLPILQKFFKKVVWEGHSLPGRKDLYLKYYKLCHHIIVVTGELKRQLVKMGVGEDKILVAHDGVDLATFAVDISQAQARQELKLPADKIILGYTGSYRTKNMDKGIADILKALKILIPNIPNIQFVAVGGDIRDISFYQDVVSQIQVGNHVTLLPRVGQDKLAQYQQAFDILMMPFPDTTHFRHYMSPMKMFEYMAAKRPIVATTLPSTLEVLNDSNALLVSPDNSEELAEGLQKLIKDKQLRNKLAQKAFEDVQEYTWAKRAASIKAVL</sequence>
<proteinExistence type="predicted"/>
<dbReference type="InterPro" id="IPR028098">
    <property type="entry name" value="Glyco_trans_4-like_N"/>
</dbReference>
<dbReference type="AlphaFoldDB" id="A0A2H0W0B6"/>
<dbReference type="Gene3D" id="3.40.50.2000">
    <property type="entry name" value="Glycogen Phosphorylase B"/>
    <property type="match status" value="2"/>
</dbReference>
<dbReference type="CDD" id="cd03794">
    <property type="entry name" value="GT4_WbuB-like"/>
    <property type="match status" value="1"/>
</dbReference>
<feature type="domain" description="Glycosyltransferase subfamily 4-like N-terminal" evidence="1">
    <location>
        <begin position="21"/>
        <end position="182"/>
    </location>
</feature>
<evidence type="ECO:0000313" key="3">
    <source>
        <dbReference type="Proteomes" id="UP000230935"/>
    </source>
</evidence>
<reference evidence="3" key="1">
    <citation type="submission" date="2017-09" db="EMBL/GenBank/DDBJ databases">
        <title>Depth-based differentiation of microbial function through sediment-hosted aquifers and enrichment of novel symbionts in the deep terrestrial subsurface.</title>
        <authorList>
            <person name="Probst A.J."/>
            <person name="Ladd B."/>
            <person name="Jarett J.K."/>
            <person name="Geller-Mcgrath D.E."/>
            <person name="Sieber C.M.K."/>
            <person name="Emerson J.B."/>
            <person name="Anantharaman K."/>
            <person name="Thomas B.C."/>
            <person name="Malmstrom R."/>
            <person name="Stieglmeier M."/>
            <person name="Klingl A."/>
            <person name="Woyke T."/>
            <person name="Ryan C.M."/>
            <person name="Banfield J.F."/>
        </authorList>
    </citation>
    <scope>NUCLEOTIDE SEQUENCE [LARGE SCALE GENOMIC DNA]</scope>
</reference>
<accession>A0A2H0W0B6</accession>
<dbReference type="EMBL" id="PEZZ01000035">
    <property type="protein sequence ID" value="PIS04809.1"/>
    <property type="molecule type" value="Genomic_DNA"/>
</dbReference>
<evidence type="ECO:0000313" key="2">
    <source>
        <dbReference type="EMBL" id="PIS04809.1"/>
    </source>
</evidence>
<dbReference type="PANTHER" id="PTHR12526">
    <property type="entry name" value="GLYCOSYLTRANSFERASE"/>
    <property type="match status" value="1"/>
</dbReference>
<gene>
    <name evidence="2" type="ORF">COT81_04655</name>
</gene>
<protein>
    <recommendedName>
        <fullName evidence="1">Glycosyltransferase subfamily 4-like N-terminal domain-containing protein</fullName>
    </recommendedName>
</protein>
<dbReference type="SUPFAM" id="SSF53756">
    <property type="entry name" value="UDP-Glycosyltransferase/glycogen phosphorylase"/>
    <property type="match status" value="1"/>
</dbReference>
<comment type="caution">
    <text evidence="2">The sequence shown here is derived from an EMBL/GenBank/DDBJ whole genome shotgun (WGS) entry which is preliminary data.</text>
</comment>
<dbReference type="Proteomes" id="UP000230935">
    <property type="component" value="Unassembled WGS sequence"/>
</dbReference>
<organism evidence="2 3">
    <name type="scientific">Candidatus Buchananbacteria bacterium CG10_big_fil_rev_8_21_14_0_10_42_9</name>
    <dbReference type="NCBI Taxonomy" id="1974526"/>
    <lineage>
        <taxon>Bacteria</taxon>
        <taxon>Candidatus Buchananiibacteriota</taxon>
    </lineage>
</organism>
<name>A0A2H0W0B6_9BACT</name>
<dbReference type="Pfam" id="PF13692">
    <property type="entry name" value="Glyco_trans_1_4"/>
    <property type="match status" value="1"/>
</dbReference>
<evidence type="ECO:0000259" key="1">
    <source>
        <dbReference type="Pfam" id="PF13439"/>
    </source>
</evidence>
<dbReference type="Pfam" id="PF13439">
    <property type="entry name" value="Glyco_transf_4"/>
    <property type="match status" value="1"/>
</dbReference>